<evidence type="ECO:0000313" key="2">
    <source>
        <dbReference type="EMBL" id="QHT84784.1"/>
    </source>
</evidence>
<reference evidence="2" key="1">
    <citation type="journal article" date="2020" name="Nature">
        <title>Giant virus diversity and host interactions through global metagenomics.</title>
        <authorList>
            <person name="Schulz F."/>
            <person name="Roux S."/>
            <person name="Paez-Espino D."/>
            <person name="Jungbluth S."/>
            <person name="Walsh D.A."/>
            <person name="Denef V.J."/>
            <person name="McMahon K.D."/>
            <person name="Konstantinidis K.T."/>
            <person name="Eloe-Fadrosh E.A."/>
            <person name="Kyrpides N.C."/>
            <person name="Woyke T."/>
        </authorList>
    </citation>
    <scope>NUCLEOTIDE SEQUENCE</scope>
    <source>
        <strain evidence="2">GVMAG-M-3300023184-178</strain>
    </source>
</reference>
<dbReference type="PANTHER" id="PTHR34203">
    <property type="entry name" value="METHYLTRANSFERASE, FKBM FAMILY PROTEIN"/>
    <property type="match status" value="1"/>
</dbReference>
<dbReference type="InterPro" id="IPR052514">
    <property type="entry name" value="SAM-dependent_MTase"/>
</dbReference>
<accession>A0A6C0HWB1</accession>
<dbReference type="InterPro" id="IPR029063">
    <property type="entry name" value="SAM-dependent_MTases_sf"/>
</dbReference>
<dbReference type="NCBIfam" id="TIGR01444">
    <property type="entry name" value="fkbM_fam"/>
    <property type="match status" value="1"/>
</dbReference>
<dbReference type="AlphaFoldDB" id="A0A6C0HWB1"/>
<dbReference type="EMBL" id="MN740028">
    <property type="protein sequence ID" value="QHT84784.1"/>
    <property type="molecule type" value="Genomic_DNA"/>
</dbReference>
<feature type="domain" description="Methyltransferase FkbM" evidence="1">
    <location>
        <begin position="7"/>
        <end position="188"/>
    </location>
</feature>
<organism evidence="2">
    <name type="scientific">viral metagenome</name>
    <dbReference type="NCBI Taxonomy" id="1070528"/>
    <lineage>
        <taxon>unclassified sequences</taxon>
        <taxon>metagenomes</taxon>
        <taxon>organismal metagenomes</taxon>
    </lineage>
</organism>
<dbReference type="Gene3D" id="3.40.50.150">
    <property type="entry name" value="Vaccinia Virus protein VP39"/>
    <property type="match status" value="1"/>
</dbReference>
<dbReference type="SUPFAM" id="SSF53335">
    <property type="entry name" value="S-adenosyl-L-methionine-dependent methyltransferases"/>
    <property type="match status" value="1"/>
</dbReference>
<sequence length="207" mass="23816">MNKTIIQIGSHIGNTSNDPIFNTIDNDTTLILVEPVPFLFEQLKNNYKEKLINNQNIFFINKAVSNFIGEIEMTIPSEKNDFSKLPVWASQLGSVNPTHALGHLHHLLVDKIIVKTTTINEIVKDYNIRQIDLLHTDTEGHDFIILMNYNFEIKPNKIMFEHAHMDGLLKVGDKYTELSNKLLSLGYKKIHQDSEDTTFQLETFISY</sequence>
<dbReference type="PANTHER" id="PTHR34203:SF15">
    <property type="entry name" value="SLL1173 PROTEIN"/>
    <property type="match status" value="1"/>
</dbReference>
<name>A0A6C0HWB1_9ZZZZ</name>
<protein>
    <recommendedName>
        <fullName evidence="1">Methyltransferase FkbM domain-containing protein</fullName>
    </recommendedName>
</protein>
<proteinExistence type="predicted"/>
<dbReference type="Pfam" id="PF05050">
    <property type="entry name" value="Methyltransf_21"/>
    <property type="match status" value="1"/>
</dbReference>
<evidence type="ECO:0000259" key="1">
    <source>
        <dbReference type="Pfam" id="PF05050"/>
    </source>
</evidence>
<dbReference type="InterPro" id="IPR006342">
    <property type="entry name" value="FkbM_mtfrase"/>
</dbReference>